<accession>S3CST3</accession>
<dbReference type="HOGENOM" id="CLU_039534_1_1_1"/>
<dbReference type="Gene3D" id="2.120.10.30">
    <property type="entry name" value="TolB, C-terminal domain"/>
    <property type="match status" value="1"/>
</dbReference>
<dbReference type="Proteomes" id="UP000016923">
    <property type="component" value="Unassembled WGS sequence"/>
</dbReference>
<dbReference type="VEuPathDB" id="FungiDB:F503_06431"/>
<proteinExistence type="predicted"/>
<evidence type="ECO:0000259" key="1">
    <source>
        <dbReference type="Pfam" id="PF22807"/>
    </source>
</evidence>
<dbReference type="AlphaFoldDB" id="S3CST3"/>
<keyword evidence="3" id="KW-1185">Reference proteome</keyword>
<dbReference type="SUPFAM" id="SSF50952">
    <property type="entry name" value="Soluble quinoprotein glucose dehydrogenase"/>
    <property type="match status" value="1"/>
</dbReference>
<evidence type="ECO:0000313" key="2">
    <source>
        <dbReference type="EMBL" id="EPE03725.1"/>
    </source>
</evidence>
<gene>
    <name evidence="2" type="ORF">F503_06431</name>
</gene>
<protein>
    <submittedName>
        <fullName evidence="2">Glucose sorbosone dehydrogenase</fullName>
    </submittedName>
</protein>
<sequence length="427" mass="45302">MPLATLSTSACPSVSTPFYDAPLVGSGWAAQLVVTGLHKPRSILFDHTDGLLVVESGTGIRHITFDDHGGTCLVVKNSTAIISATDLNHGIELSHNGDILYASSVNDVYSWPYDSSTGSVNASAQQTLVTGMQGEDHVTRTLLMSRDLPGNLLVSHGSNSNYDLETTDVSTGRSQIRAFDVTSSGAQANFANNEPYIYSQSGTVIGWGLRNSVGLAEEPTTNALYSVENSLDDMDRNGVDIHMDNPGEELNFHGRISSSGSSSRVGANFGYPECFALWDTNAFPSIGNLTVGSQFVTESSSAAVNDQTCATNYTAPRLTFAAHIAPLDIVFRADGTEAYISFHGSRDRTSPMGYKVSAVAFAKGEPVHAANSTTALQDILSNEDLSVCPKKCFRPAGLALDSKGRLFASSDSTGEIYVLQKTGVSTV</sequence>
<dbReference type="InterPro" id="IPR011042">
    <property type="entry name" value="6-blade_b-propeller_TolB-like"/>
</dbReference>
<feature type="domain" description="Pyrroloquinoline quinone-dependent pyranose dehydrogenase beta-propeller" evidence="1">
    <location>
        <begin position="24"/>
        <end position="421"/>
    </location>
</feature>
<dbReference type="STRING" id="1262450.S3CST3"/>
<dbReference type="InterPro" id="IPR054539">
    <property type="entry name" value="Beta-prop_PDH"/>
</dbReference>
<dbReference type="OMA" id="EINHHWT"/>
<dbReference type="eggNOG" id="ENOG502QPZ1">
    <property type="taxonomic scope" value="Eukaryota"/>
</dbReference>
<evidence type="ECO:0000313" key="3">
    <source>
        <dbReference type="Proteomes" id="UP000016923"/>
    </source>
</evidence>
<dbReference type="Pfam" id="PF22807">
    <property type="entry name" value="TrAA12"/>
    <property type="match status" value="1"/>
</dbReference>
<dbReference type="InterPro" id="IPR011041">
    <property type="entry name" value="Quinoprot_gluc/sorb_DH_b-prop"/>
</dbReference>
<dbReference type="EMBL" id="KE148165">
    <property type="protein sequence ID" value="EPE03725.1"/>
    <property type="molecule type" value="Genomic_DNA"/>
</dbReference>
<reference evidence="2 3" key="1">
    <citation type="journal article" date="2013" name="BMC Genomics">
        <title>The genome and transcriptome of the pine saprophyte Ophiostoma piceae, and a comparison with the bark beetle-associated pine pathogen Grosmannia clavigera.</title>
        <authorList>
            <person name="Haridas S."/>
            <person name="Wang Y."/>
            <person name="Lim L."/>
            <person name="Massoumi Alamouti S."/>
            <person name="Jackman S."/>
            <person name="Docking R."/>
            <person name="Robertson G."/>
            <person name="Birol I."/>
            <person name="Bohlmann J."/>
            <person name="Breuil C."/>
        </authorList>
    </citation>
    <scope>NUCLEOTIDE SEQUENCE [LARGE SCALE GENOMIC DNA]</scope>
    <source>
        <strain evidence="2 3">UAMH 11346</strain>
    </source>
</reference>
<dbReference type="OrthoDB" id="507128at2759"/>
<name>S3CST3_OPHP1</name>
<organism evidence="2 3">
    <name type="scientific">Ophiostoma piceae (strain UAMH 11346)</name>
    <name type="common">Sap stain fungus</name>
    <dbReference type="NCBI Taxonomy" id="1262450"/>
    <lineage>
        <taxon>Eukaryota</taxon>
        <taxon>Fungi</taxon>
        <taxon>Dikarya</taxon>
        <taxon>Ascomycota</taxon>
        <taxon>Pezizomycotina</taxon>
        <taxon>Sordariomycetes</taxon>
        <taxon>Sordariomycetidae</taxon>
        <taxon>Ophiostomatales</taxon>
        <taxon>Ophiostomataceae</taxon>
        <taxon>Ophiostoma</taxon>
    </lineage>
</organism>